<evidence type="ECO:0000313" key="5">
    <source>
        <dbReference type="Proteomes" id="UP001529245"/>
    </source>
</evidence>
<protein>
    <submittedName>
        <fullName evidence="4">SDR family NAD(P)-dependent oxidoreductase</fullName>
    </submittedName>
</protein>
<evidence type="ECO:0000256" key="1">
    <source>
        <dbReference type="ARBA" id="ARBA00006484"/>
    </source>
</evidence>
<sequence>MASILLRARQLYSFSVWHPGDRRHDGRPQAVKGSEQGMAIDGRGKVAVVTGASSGIGRQTALALARAGFDVAVGARRKERLADLVDEIARETGKAAYAAALDVTSASSIDAFVEGVLQHFGVVHVLVNNAGKALGRDPVESADEADWQEMLDTNVMGLMRMTKRFLPHIVASGDGHIVNLGSIAGHESYAGGSVYCATKFAVRAITEALRHELLGKPVRVTSIDPGMVETEFSLVRFHGDAAEAAKVYQGVRPLTADDIADCIVFAVTRPAHVNIDEMIVTSIDQAGARVFHRKGTPS</sequence>
<name>A0ABT6Y1M5_ALISE</name>
<gene>
    <name evidence="4" type="ORF">QID03_13885</name>
</gene>
<dbReference type="Gene3D" id="3.40.50.720">
    <property type="entry name" value="NAD(P)-binding Rossmann-like Domain"/>
    <property type="match status" value="1"/>
</dbReference>
<evidence type="ECO:0000313" key="4">
    <source>
        <dbReference type="EMBL" id="MDI9261250.1"/>
    </source>
</evidence>
<evidence type="ECO:0000256" key="2">
    <source>
        <dbReference type="ARBA" id="ARBA00023002"/>
    </source>
</evidence>
<keyword evidence="5" id="KW-1185">Reference proteome</keyword>
<dbReference type="InterPro" id="IPR036291">
    <property type="entry name" value="NAD(P)-bd_dom_sf"/>
</dbReference>
<dbReference type="InterPro" id="IPR002347">
    <property type="entry name" value="SDR_fam"/>
</dbReference>
<dbReference type="PANTHER" id="PTHR42901:SF1">
    <property type="entry name" value="ALCOHOL DEHYDROGENASE"/>
    <property type="match status" value="1"/>
</dbReference>
<dbReference type="Proteomes" id="UP001529245">
    <property type="component" value="Unassembled WGS sequence"/>
</dbReference>
<dbReference type="InterPro" id="IPR020904">
    <property type="entry name" value="Sc_DH/Rdtase_CS"/>
</dbReference>
<dbReference type="EMBL" id="JASGCB010000041">
    <property type="protein sequence ID" value="MDI9261250.1"/>
    <property type="molecule type" value="Genomic_DNA"/>
</dbReference>
<dbReference type="Pfam" id="PF00106">
    <property type="entry name" value="adh_short"/>
    <property type="match status" value="1"/>
</dbReference>
<comment type="caution">
    <text evidence="4">The sequence shown here is derived from an EMBL/GenBank/DDBJ whole genome shotgun (WGS) entry which is preliminary data.</text>
</comment>
<keyword evidence="2" id="KW-0560">Oxidoreductase</keyword>
<proteinExistence type="inferred from homology"/>
<evidence type="ECO:0000256" key="3">
    <source>
        <dbReference type="RuleBase" id="RU000363"/>
    </source>
</evidence>
<reference evidence="4 5" key="1">
    <citation type="submission" date="2023-04" db="EMBL/GenBank/DDBJ databases">
        <title>A. sendaiensis sub sp. chiapanensis a novel subspecie with specific adaptation in bacterial cell wall isolated from an active volcano.</title>
        <authorList>
            <person name="Alvarez Gutierrez P.E."/>
            <person name="Ortiz Cortes L.Y."/>
        </authorList>
    </citation>
    <scope>NUCLEOTIDE SEQUENCE [LARGE SCALE GENOMIC DNA]</scope>
    <source>
        <strain evidence="4 5">PA2</strain>
    </source>
</reference>
<dbReference type="PROSITE" id="PS00061">
    <property type="entry name" value="ADH_SHORT"/>
    <property type="match status" value="1"/>
</dbReference>
<dbReference type="RefSeq" id="WP_283204647.1">
    <property type="nucleotide sequence ID" value="NZ_JASGCB010000041.1"/>
</dbReference>
<dbReference type="PRINTS" id="PR00080">
    <property type="entry name" value="SDRFAMILY"/>
</dbReference>
<comment type="similarity">
    <text evidence="1 3">Belongs to the short-chain dehydrogenases/reductases (SDR) family.</text>
</comment>
<accession>A0ABT6Y1M5</accession>
<dbReference type="PANTHER" id="PTHR42901">
    <property type="entry name" value="ALCOHOL DEHYDROGENASE"/>
    <property type="match status" value="1"/>
</dbReference>
<dbReference type="SUPFAM" id="SSF51735">
    <property type="entry name" value="NAD(P)-binding Rossmann-fold domains"/>
    <property type="match status" value="1"/>
</dbReference>
<organism evidence="4 5">
    <name type="scientific">Alicyclobacillus sendaiensis PA2</name>
    <dbReference type="NCBI Taxonomy" id="3029425"/>
    <lineage>
        <taxon>Bacteria</taxon>
        <taxon>Bacillati</taxon>
        <taxon>Bacillota</taxon>
        <taxon>Bacilli</taxon>
        <taxon>Bacillales</taxon>
        <taxon>Alicyclobacillaceae</taxon>
        <taxon>Alicyclobacillus</taxon>
    </lineage>
</organism>
<dbReference type="PRINTS" id="PR00081">
    <property type="entry name" value="GDHRDH"/>
</dbReference>